<dbReference type="PANTHER" id="PTHR13504:SF38">
    <property type="entry name" value="FIDO DOMAIN-CONTAINING PROTEIN"/>
    <property type="match status" value="1"/>
</dbReference>
<evidence type="ECO:0000313" key="5">
    <source>
        <dbReference type="Proteomes" id="UP000532194"/>
    </source>
</evidence>
<gene>
    <name evidence="4" type="ORF">G1C95_0464</name>
</gene>
<feature type="active site" evidence="1">
    <location>
        <position position="197"/>
    </location>
</feature>
<evidence type="ECO:0000256" key="1">
    <source>
        <dbReference type="PIRSR" id="PIRSR640198-1"/>
    </source>
</evidence>
<evidence type="ECO:0000259" key="3">
    <source>
        <dbReference type="PROSITE" id="PS51459"/>
    </source>
</evidence>
<feature type="domain" description="Fido" evidence="3">
    <location>
        <begin position="108"/>
        <end position="266"/>
    </location>
</feature>
<name>A0A7Y0EN14_9BIFI</name>
<proteinExistence type="predicted"/>
<dbReference type="RefSeq" id="WP_169171307.1">
    <property type="nucleotide sequence ID" value="NZ_JAAIII010000001.1"/>
</dbReference>
<dbReference type="InterPro" id="IPR003812">
    <property type="entry name" value="Fido"/>
</dbReference>
<dbReference type="InterPro" id="IPR036388">
    <property type="entry name" value="WH-like_DNA-bd_sf"/>
</dbReference>
<dbReference type="GO" id="GO:0051301">
    <property type="term" value="P:cell division"/>
    <property type="evidence" value="ECO:0007669"/>
    <property type="project" value="UniProtKB-KW"/>
</dbReference>
<keyword evidence="2" id="KW-0547">Nucleotide-binding</keyword>
<dbReference type="EMBL" id="JAAIII010000001">
    <property type="protein sequence ID" value="NMM93279.1"/>
    <property type="molecule type" value="Genomic_DNA"/>
</dbReference>
<feature type="binding site" evidence="2">
    <location>
        <begin position="201"/>
        <end position="208"/>
    </location>
    <ligand>
        <name>ATP</name>
        <dbReference type="ChEBI" id="CHEBI:30616"/>
    </ligand>
</feature>
<feature type="binding site" evidence="2">
    <location>
        <position position="253"/>
    </location>
    <ligand>
        <name>ATP</name>
        <dbReference type="ChEBI" id="CHEBI:30616"/>
    </ligand>
</feature>
<evidence type="ECO:0000256" key="2">
    <source>
        <dbReference type="PIRSR" id="PIRSR640198-2"/>
    </source>
</evidence>
<dbReference type="GO" id="GO:0005524">
    <property type="term" value="F:ATP binding"/>
    <property type="evidence" value="ECO:0007669"/>
    <property type="project" value="UniProtKB-KW"/>
</dbReference>
<dbReference type="Gene3D" id="1.10.3290.10">
    <property type="entry name" value="Fido-like domain"/>
    <property type="match status" value="1"/>
</dbReference>
<accession>A0A7Y0EN14</accession>
<sequence length="351" mass="39942">MREFSYATLPDRFFAADITKLLLEIREFKGKQQLWAELRPQVLDSLMNVARVESIGASNRIEGIATTERRLQGLVLRTTEPHGRDEQEIAGYRDVLALIHEQHDYIGITPNVILQLHRDLMRHTSFSFGGHWKDSDNAIVGIDEAGKRYVRFRPTSALATPDAMERLCATYREAISLDRYDALLLAMQFVFDFLCIHPFNDGNGRMSRLLTVLLMERAGYSVGRYVSIERLIEDNKQLYYESLAASSTGWDENTNDETPFVRFMLGIVLAAYRDLSDRMGTISSDSGKRSKAQRVADVFDRRLGRITKEDIRKECPDISDTTIERALKQLIDEGRIAKVGAGRASAYVHVQ</sequence>
<evidence type="ECO:0000313" key="4">
    <source>
        <dbReference type="EMBL" id="NMM93279.1"/>
    </source>
</evidence>
<dbReference type="Pfam" id="PF02661">
    <property type="entry name" value="Fic"/>
    <property type="match status" value="1"/>
</dbReference>
<comment type="caution">
    <text evidence="4">The sequence shown here is derived from an EMBL/GenBank/DDBJ whole genome shotgun (WGS) entry which is preliminary data.</text>
</comment>
<dbReference type="PROSITE" id="PS51459">
    <property type="entry name" value="FIDO"/>
    <property type="match status" value="1"/>
</dbReference>
<keyword evidence="4" id="KW-0131">Cell cycle</keyword>
<feature type="binding site" evidence="2">
    <location>
        <begin position="239"/>
        <end position="240"/>
    </location>
    <ligand>
        <name>ATP</name>
        <dbReference type="ChEBI" id="CHEBI:30616"/>
    </ligand>
</feature>
<keyword evidence="4" id="KW-0132">Cell division</keyword>
<dbReference type="SUPFAM" id="SSF140931">
    <property type="entry name" value="Fic-like"/>
    <property type="match status" value="1"/>
</dbReference>
<dbReference type="PANTHER" id="PTHR13504">
    <property type="entry name" value="FIDO DOMAIN-CONTAINING PROTEIN DDB_G0283145"/>
    <property type="match status" value="1"/>
</dbReference>
<dbReference type="Proteomes" id="UP000532194">
    <property type="component" value="Unassembled WGS sequence"/>
</dbReference>
<keyword evidence="2" id="KW-0067">ATP-binding</keyword>
<dbReference type="Gene3D" id="1.10.10.10">
    <property type="entry name" value="Winged helix-like DNA-binding domain superfamily/Winged helix DNA-binding domain"/>
    <property type="match status" value="1"/>
</dbReference>
<dbReference type="AlphaFoldDB" id="A0A7Y0EN14"/>
<keyword evidence="5" id="KW-1185">Reference proteome</keyword>
<protein>
    <submittedName>
        <fullName evidence="4">Cell division protein Fic</fullName>
    </submittedName>
</protein>
<reference evidence="4 5" key="1">
    <citation type="submission" date="2020-02" db="EMBL/GenBank/DDBJ databases">
        <title>Characterization of phylogenetic diversity of novel bifidobacterial species isolated in Czech ZOOs.</title>
        <authorList>
            <person name="Lugli G.A."/>
            <person name="Vera N.B."/>
            <person name="Ventura M."/>
        </authorList>
    </citation>
    <scope>NUCLEOTIDE SEQUENCE [LARGE SCALE GENOMIC DNA]</scope>
    <source>
        <strain evidence="4 5">DSM 109957</strain>
    </source>
</reference>
<dbReference type="InterPro" id="IPR036597">
    <property type="entry name" value="Fido-like_dom_sf"/>
</dbReference>
<organism evidence="4 5">
    <name type="scientific">Bifidobacterium oedipodis</name>
    <dbReference type="NCBI Taxonomy" id="2675322"/>
    <lineage>
        <taxon>Bacteria</taxon>
        <taxon>Bacillati</taxon>
        <taxon>Actinomycetota</taxon>
        <taxon>Actinomycetes</taxon>
        <taxon>Bifidobacteriales</taxon>
        <taxon>Bifidobacteriaceae</taxon>
        <taxon>Bifidobacterium</taxon>
    </lineage>
</organism>
<dbReference type="InterPro" id="IPR040198">
    <property type="entry name" value="Fido_containing"/>
</dbReference>